<keyword evidence="3" id="KW-1185">Reference proteome</keyword>
<protein>
    <submittedName>
        <fullName evidence="2">PIN domain-containing protein</fullName>
    </submittedName>
</protein>
<dbReference type="AlphaFoldDB" id="A0AA37TUF2"/>
<dbReference type="NCBIfam" id="NF046100">
    <property type="entry name" value="RSP_2648_fam_PIN"/>
    <property type="match status" value="1"/>
</dbReference>
<gene>
    <name evidence="2" type="ORF">GCM10010873_27970</name>
</gene>
<dbReference type="EMBL" id="BSPP01000010">
    <property type="protein sequence ID" value="GLS87823.1"/>
    <property type="molecule type" value="Genomic_DNA"/>
</dbReference>
<feature type="domain" description="PIN" evidence="1">
    <location>
        <begin position="2"/>
        <end position="108"/>
    </location>
</feature>
<accession>A0AA37TUF2</accession>
<proteinExistence type="predicted"/>
<evidence type="ECO:0000313" key="3">
    <source>
        <dbReference type="Proteomes" id="UP001157355"/>
    </source>
</evidence>
<name>A0AA37TUF2_9RHOB</name>
<organism evidence="2 3">
    <name type="scientific">Cypionkella aquatica</name>
    <dbReference type="NCBI Taxonomy" id="1756042"/>
    <lineage>
        <taxon>Bacteria</taxon>
        <taxon>Pseudomonadati</taxon>
        <taxon>Pseudomonadota</taxon>
        <taxon>Alphaproteobacteria</taxon>
        <taxon>Rhodobacterales</taxon>
        <taxon>Paracoccaceae</taxon>
        <taxon>Cypionkella</taxon>
    </lineage>
</organism>
<evidence type="ECO:0000313" key="2">
    <source>
        <dbReference type="EMBL" id="GLS87823.1"/>
    </source>
</evidence>
<dbReference type="Pfam" id="PF13470">
    <property type="entry name" value="PIN_3"/>
    <property type="match status" value="1"/>
</dbReference>
<sequence>MKAVLDACVLYPPVLREILLGVAAKGLYQALWSDRILAEWTRATAKLGVQAQAQAETEAALMRASFARGFVREQPNIEARLMLPDENDVHVLAIAIAGNADCIVTFNAKDFPRHLLAEEGLERRDPDGLLWQLYSFHPLEVGAVVANVHATAEAMNGAPVVLKSLLKRAGLPRLAKAIAAAA</sequence>
<dbReference type="RefSeq" id="WP_284325992.1">
    <property type="nucleotide sequence ID" value="NZ_BSPP01000010.1"/>
</dbReference>
<dbReference type="SUPFAM" id="SSF88723">
    <property type="entry name" value="PIN domain-like"/>
    <property type="match status" value="1"/>
</dbReference>
<comment type="caution">
    <text evidence="2">The sequence shown here is derived from an EMBL/GenBank/DDBJ whole genome shotgun (WGS) entry which is preliminary data.</text>
</comment>
<dbReference type="Proteomes" id="UP001157355">
    <property type="component" value="Unassembled WGS sequence"/>
</dbReference>
<evidence type="ECO:0000259" key="1">
    <source>
        <dbReference type="Pfam" id="PF13470"/>
    </source>
</evidence>
<dbReference type="InterPro" id="IPR029060">
    <property type="entry name" value="PIN-like_dom_sf"/>
</dbReference>
<dbReference type="InterPro" id="IPR002716">
    <property type="entry name" value="PIN_dom"/>
</dbReference>
<reference evidence="2 3" key="1">
    <citation type="journal article" date="2014" name="Int. J. Syst. Evol. Microbiol.">
        <title>Complete genome sequence of Corynebacterium casei LMG S-19264T (=DSM 44701T), isolated from a smear-ripened cheese.</title>
        <authorList>
            <consortium name="US DOE Joint Genome Institute (JGI-PGF)"/>
            <person name="Walter F."/>
            <person name="Albersmeier A."/>
            <person name="Kalinowski J."/>
            <person name="Ruckert C."/>
        </authorList>
    </citation>
    <scope>NUCLEOTIDE SEQUENCE [LARGE SCALE GENOMIC DNA]</scope>
    <source>
        <strain evidence="2 3">NBRC 111766</strain>
    </source>
</reference>